<organism evidence="1 2">
    <name type="scientific">Paramecium sonneborni</name>
    <dbReference type="NCBI Taxonomy" id="65129"/>
    <lineage>
        <taxon>Eukaryota</taxon>
        <taxon>Sar</taxon>
        <taxon>Alveolata</taxon>
        <taxon>Ciliophora</taxon>
        <taxon>Intramacronucleata</taxon>
        <taxon>Oligohymenophorea</taxon>
        <taxon>Peniculida</taxon>
        <taxon>Parameciidae</taxon>
        <taxon>Paramecium</taxon>
    </lineage>
</organism>
<keyword evidence="2" id="KW-1185">Reference proteome</keyword>
<comment type="caution">
    <text evidence="1">The sequence shown here is derived from an EMBL/GenBank/DDBJ whole genome shotgun (WGS) entry which is preliminary data.</text>
</comment>
<name>A0A8S1KUX7_9CILI</name>
<dbReference type="AlphaFoldDB" id="A0A8S1KUX7"/>
<gene>
    <name evidence="1" type="ORF">PSON_ATCC_30995.1.T0110346</name>
</gene>
<accession>A0A8S1KUX7</accession>
<proteinExistence type="predicted"/>
<dbReference type="Proteomes" id="UP000692954">
    <property type="component" value="Unassembled WGS sequence"/>
</dbReference>
<sequence length="127" mass="15149">MIHFWNKKLNREKSNKLPKYFDIQQRCKAQMKPKKVLGIQKKIKKKICIIFIDEEYLGSPKNTNQFLLQKHQSLEVNIEKKVQPPESMLSYLLNEEKNDHPLTNSNNFKPPEETSELSQLLNNYYQI</sequence>
<reference evidence="1" key="1">
    <citation type="submission" date="2021-01" db="EMBL/GenBank/DDBJ databases">
        <authorList>
            <consortium name="Genoscope - CEA"/>
            <person name="William W."/>
        </authorList>
    </citation>
    <scope>NUCLEOTIDE SEQUENCE</scope>
</reference>
<dbReference type="EMBL" id="CAJJDN010000011">
    <property type="protein sequence ID" value="CAD8057695.1"/>
    <property type="molecule type" value="Genomic_DNA"/>
</dbReference>
<evidence type="ECO:0000313" key="2">
    <source>
        <dbReference type="Proteomes" id="UP000692954"/>
    </source>
</evidence>
<dbReference type="OrthoDB" id="309434at2759"/>
<evidence type="ECO:0000313" key="1">
    <source>
        <dbReference type="EMBL" id="CAD8057695.1"/>
    </source>
</evidence>
<protein>
    <submittedName>
        <fullName evidence="1">Uncharacterized protein</fullName>
    </submittedName>
</protein>